<dbReference type="Pfam" id="PF00294">
    <property type="entry name" value="PfkB"/>
    <property type="match status" value="2"/>
</dbReference>
<evidence type="ECO:0000313" key="4">
    <source>
        <dbReference type="EMBL" id="MEI9411919.1"/>
    </source>
</evidence>
<evidence type="ECO:0000313" key="5">
    <source>
        <dbReference type="Proteomes" id="UP001387293"/>
    </source>
</evidence>
<feature type="domain" description="Carbohydrate kinase PfkB" evidence="3">
    <location>
        <begin position="175"/>
        <end position="261"/>
    </location>
</feature>
<dbReference type="EMBL" id="JAPYKS010000020">
    <property type="protein sequence ID" value="MEI9411919.1"/>
    <property type="molecule type" value="Genomic_DNA"/>
</dbReference>
<name>A0ABU8L4N5_9HYPH</name>
<dbReference type="RefSeq" id="WP_337108376.1">
    <property type="nucleotide sequence ID" value="NZ_JAPYKS010000020.1"/>
</dbReference>
<sequence>MTGRASPNLVAVGDNCLDVYLNKDLLTVGGNALNVAVQWRRNGWSVRYFGAVGDDPEGEITLREVETAGLFRDDVEMIPGDTAVTLLRDQSGDRTFLFESFGVGENYMPAPHNWGVVSKADWVHLGTNANNDLVRRLVREHVPFSVDVSTAHLALPLQGVPLVFASGPDEPSVPVEPVIAALRSAGARQVVLTCGSRGAYFCDSQGVRHAEASPTAVVDTCGAGDSFIATFITAFCFAGLDADGAMRKASFYASRTCTHLGGFPQEPRPIPDWLPLKYADVINRETRV</sequence>
<dbReference type="InterPro" id="IPR011611">
    <property type="entry name" value="PfkB_dom"/>
</dbReference>
<keyword evidence="1" id="KW-0808">Transferase</keyword>
<feature type="domain" description="Carbohydrate kinase PfkB" evidence="3">
    <location>
        <begin position="26"/>
        <end position="127"/>
    </location>
</feature>
<proteinExistence type="predicted"/>
<evidence type="ECO:0000256" key="2">
    <source>
        <dbReference type="ARBA" id="ARBA00022777"/>
    </source>
</evidence>
<dbReference type="Proteomes" id="UP001387293">
    <property type="component" value="Unassembled WGS sequence"/>
</dbReference>
<protein>
    <submittedName>
        <fullName evidence="4">PfkB family carbohydrate kinase</fullName>
    </submittedName>
</protein>
<accession>A0ABU8L4N5</accession>
<evidence type="ECO:0000256" key="1">
    <source>
        <dbReference type="ARBA" id="ARBA00022679"/>
    </source>
</evidence>
<evidence type="ECO:0000259" key="3">
    <source>
        <dbReference type="Pfam" id="PF00294"/>
    </source>
</evidence>
<dbReference type="GO" id="GO:0016301">
    <property type="term" value="F:kinase activity"/>
    <property type="evidence" value="ECO:0007669"/>
    <property type="project" value="UniProtKB-KW"/>
</dbReference>
<keyword evidence="2 4" id="KW-0418">Kinase</keyword>
<reference evidence="4 5" key="1">
    <citation type="submission" date="2022-12" db="EMBL/GenBank/DDBJ databases">
        <authorList>
            <person name="Muema E."/>
        </authorList>
    </citation>
    <scope>NUCLEOTIDE SEQUENCE [LARGE SCALE GENOMIC DNA]</scope>
    <source>
        <strain evidence="5">1326</strain>
    </source>
</reference>
<dbReference type="SUPFAM" id="SSF53613">
    <property type="entry name" value="Ribokinase-like"/>
    <property type="match status" value="1"/>
</dbReference>
<organism evidence="4 5">
    <name type="scientific">Mesorhizobium salmacidum</name>
    <dbReference type="NCBI Taxonomy" id="3015171"/>
    <lineage>
        <taxon>Bacteria</taxon>
        <taxon>Pseudomonadati</taxon>
        <taxon>Pseudomonadota</taxon>
        <taxon>Alphaproteobacteria</taxon>
        <taxon>Hyphomicrobiales</taxon>
        <taxon>Phyllobacteriaceae</taxon>
        <taxon>Mesorhizobium</taxon>
    </lineage>
</organism>
<dbReference type="InterPro" id="IPR029056">
    <property type="entry name" value="Ribokinase-like"/>
</dbReference>
<keyword evidence="5" id="KW-1185">Reference proteome</keyword>
<comment type="caution">
    <text evidence="4">The sequence shown here is derived from an EMBL/GenBank/DDBJ whole genome shotgun (WGS) entry which is preliminary data.</text>
</comment>
<dbReference type="Gene3D" id="3.40.1190.20">
    <property type="match status" value="1"/>
</dbReference>
<dbReference type="PANTHER" id="PTHR10584:SF166">
    <property type="entry name" value="RIBOKINASE"/>
    <property type="match status" value="1"/>
</dbReference>
<dbReference type="PANTHER" id="PTHR10584">
    <property type="entry name" value="SUGAR KINASE"/>
    <property type="match status" value="1"/>
</dbReference>
<gene>
    <name evidence="4" type="ORF">O7A60_24575</name>
</gene>